<dbReference type="Pfam" id="PF13191">
    <property type="entry name" value="AAA_16"/>
    <property type="match status" value="1"/>
</dbReference>
<name>A0ABS0GSZ2_9ACTN</name>
<keyword evidence="2" id="KW-0067">ATP-binding</keyword>
<feature type="non-terminal residue" evidence="4">
    <location>
        <position position="485"/>
    </location>
</feature>
<keyword evidence="1" id="KW-0547">Nucleotide-binding</keyword>
<evidence type="ECO:0000313" key="5">
    <source>
        <dbReference type="Proteomes" id="UP000638560"/>
    </source>
</evidence>
<organism evidence="4 5">
    <name type="scientific">Plantactinospora alkalitolerans</name>
    <dbReference type="NCBI Taxonomy" id="2789879"/>
    <lineage>
        <taxon>Bacteria</taxon>
        <taxon>Bacillati</taxon>
        <taxon>Actinomycetota</taxon>
        <taxon>Actinomycetes</taxon>
        <taxon>Micromonosporales</taxon>
        <taxon>Micromonosporaceae</taxon>
        <taxon>Plantactinospora</taxon>
    </lineage>
</organism>
<accession>A0ABS0GSZ2</accession>
<dbReference type="InterPro" id="IPR010982">
    <property type="entry name" value="Lambda_DNA-bd_dom_sf"/>
</dbReference>
<dbReference type="SUPFAM" id="SSF47413">
    <property type="entry name" value="lambda repressor-like DNA-binding domains"/>
    <property type="match status" value="1"/>
</dbReference>
<evidence type="ECO:0000259" key="3">
    <source>
        <dbReference type="PROSITE" id="PS50943"/>
    </source>
</evidence>
<protein>
    <submittedName>
        <fullName evidence="4">AAA family ATPase</fullName>
    </submittedName>
</protein>
<feature type="domain" description="HTH cro/C1-type" evidence="3">
    <location>
        <begin position="6"/>
        <end position="61"/>
    </location>
</feature>
<evidence type="ECO:0000313" key="4">
    <source>
        <dbReference type="EMBL" id="MBF9129211.1"/>
    </source>
</evidence>
<dbReference type="CDD" id="cd01983">
    <property type="entry name" value="SIMIBI"/>
    <property type="match status" value="1"/>
</dbReference>
<dbReference type="SMART" id="SM00530">
    <property type="entry name" value="HTH_XRE"/>
    <property type="match status" value="1"/>
</dbReference>
<dbReference type="InterPro" id="IPR041664">
    <property type="entry name" value="AAA_16"/>
</dbReference>
<dbReference type="RefSeq" id="WP_196200853.1">
    <property type="nucleotide sequence ID" value="NZ_JADPUN010000109.1"/>
</dbReference>
<reference evidence="4 5" key="1">
    <citation type="submission" date="2020-11" db="EMBL/GenBank/DDBJ databases">
        <title>A novel isolate from a Black sea contaminated sediment with potential to produce alkanes: Plantactinospora alkalitolerans sp. nov.</title>
        <authorList>
            <person name="Carro L."/>
            <person name="Veyisoglu A."/>
            <person name="Guven K."/>
            <person name="Schumann P."/>
            <person name="Klenk H.-P."/>
            <person name="Sahin N."/>
        </authorList>
    </citation>
    <scope>NUCLEOTIDE SEQUENCE [LARGE SCALE GENOMIC DNA]</scope>
    <source>
        <strain evidence="4 5">S1510</strain>
    </source>
</reference>
<dbReference type="InterPro" id="IPR027417">
    <property type="entry name" value="P-loop_NTPase"/>
</dbReference>
<dbReference type="Proteomes" id="UP000638560">
    <property type="component" value="Unassembled WGS sequence"/>
</dbReference>
<dbReference type="PROSITE" id="PS50943">
    <property type="entry name" value="HTH_CROC1"/>
    <property type="match status" value="1"/>
</dbReference>
<evidence type="ECO:0000256" key="2">
    <source>
        <dbReference type="ARBA" id="ARBA00022840"/>
    </source>
</evidence>
<keyword evidence="5" id="KW-1185">Reference proteome</keyword>
<dbReference type="EMBL" id="JADPUN010000109">
    <property type="protein sequence ID" value="MBF9129211.1"/>
    <property type="molecule type" value="Genomic_DNA"/>
</dbReference>
<gene>
    <name evidence="4" type="ORF">I0C86_09515</name>
</gene>
<dbReference type="Pfam" id="PF13560">
    <property type="entry name" value="HTH_31"/>
    <property type="match status" value="1"/>
</dbReference>
<dbReference type="CDD" id="cd00093">
    <property type="entry name" value="HTH_XRE"/>
    <property type="match status" value="1"/>
</dbReference>
<proteinExistence type="predicted"/>
<sequence length="485" mass="50789">MVGDLVRANRRRLGLSQEDLAHRAGVSVRGIRKIEARQTGTPRPATVRLLADAFGLAGAERDRFFQAALALDDAPTVTRSGEPGAVRLVGRDQELAMLGSHATAARDGGFRLVWVGGEAGVGKSALTRALMSALTQQGWRTALSRSPEVDGAPSAWAWADIVRALLGGDDPGPDGTLMDRLRPLIDDGTPAPGRPAIPPFWAARAVVDLVRLRTGPQPLLVILDDVHRAGEETLQILRYAATELADRPVLVVATLRPTEVGPALNATRAALTGPRCTRMDLAGLAEPDVALLLHEYLGVVVAPEVVRLIATRTGGNPLFVGETAQLIADKGSAAATELVPPGVGDVLRRRLASLPPAALAALRTAAVFGIEVEVEVLLSIDPAAADTTLEGLEAAVRAGLLTEPAPGAVRFSHVLVRDTIYHDLPGLRRVDLHTRVLNTLARVRPGSVTALAHHALAAAGPATAWSAAVRGAEAGRLALDACAYG</sequence>
<evidence type="ECO:0000256" key="1">
    <source>
        <dbReference type="ARBA" id="ARBA00022741"/>
    </source>
</evidence>
<dbReference type="PANTHER" id="PTHR16305">
    <property type="entry name" value="TESTICULAR SOLUBLE ADENYLYL CYCLASE"/>
    <property type="match status" value="1"/>
</dbReference>
<dbReference type="InterPro" id="IPR001387">
    <property type="entry name" value="Cro/C1-type_HTH"/>
</dbReference>
<dbReference type="SUPFAM" id="SSF52540">
    <property type="entry name" value="P-loop containing nucleoside triphosphate hydrolases"/>
    <property type="match status" value="1"/>
</dbReference>
<dbReference type="Gene3D" id="1.10.260.40">
    <property type="entry name" value="lambda repressor-like DNA-binding domains"/>
    <property type="match status" value="1"/>
</dbReference>
<dbReference type="PANTHER" id="PTHR16305:SF35">
    <property type="entry name" value="TRANSCRIPTIONAL ACTIVATOR DOMAIN"/>
    <property type="match status" value="1"/>
</dbReference>
<comment type="caution">
    <text evidence="4">The sequence shown here is derived from an EMBL/GenBank/DDBJ whole genome shotgun (WGS) entry which is preliminary data.</text>
</comment>